<dbReference type="Gene3D" id="3.40.50.1000">
    <property type="entry name" value="HAD superfamily/HAD-like"/>
    <property type="match status" value="1"/>
</dbReference>
<dbReference type="InterPro" id="IPR006439">
    <property type="entry name" value="HAD-SF_hydro_IA"/>
</dbReference>
<sequence>MFEWKSIRAEGAVFDLDGTLIDSMEIWREIDEEFFAKRGMRVPEGYQESIAHLGFRDVAAFTIKNYLPAEREGDVIAEWNGMCLAKYGAKGSEKYFKPRALDFLHSLKKKGVKMCVATASSPELFEPVLKEGGVYGLFEGFFTVEDAKRNKSFPDIFLLAAARLGLPPEKCAAFEDSLTALRAAKTAGMQTVGVYDPSSEKTAADMEAEADAYVRSFAEFF</sequence>
<dbReference type="PANTHER" id="PTHR18901:SF38">
    <property type="entry name" value="PSEUDOURIDINE-5'-PHOSPHATASE"/>
    <property type="match status" value="1"/>
</dbReference>
<dbReference type="SFLD" id="SFLDS00003">
    <property type="entry name" value="Haloacid_Dehalogenase"/>
    <property type="match status" value="1"/>
</dbReference>
<dbReference type="InterPro" id="IPR023198">
    <property type="entry name" value="PGP-like_dom2"/>
</dbReference>
<dbReference type="EMBL" id="DXCL01000020">
    <property type="protein sequence ID" value="HIZ03282.1"/>
    <property type="molecule type" value="Genomic_DNA"/>
</dbReference>
<reference evidence="1" key="1">
    <citation type="journal article" date="2021" name="PeerJ">
        <title>Extensive microbial diversity within the chicken gut microbiome revealed by metagenomics and culture.</title>
        <authorList>
            <person name="Gilroy R."/>
            <person name="Ravi A."/>
            <person name="Getino M."/>
            <person name="Pursley I."/>
            <person name="Horton D.L."/>
            <person name="Alikhan N.F."/>
            <person name="Baker D."/>
            <person name="Gharbi K."/>
            <person name="Hall N."/>
            <person name="Watson M."/>
            <person name="Adriaenssens E.M."/>
            <person name="Foster-Nyarko E."/>
            <person name="Jarju S."/>
            <person name="Secka A."/>
            <person name="Antonio M."/>
            <person name="Oren A."/>
            <person name="Chaudhuri R.R."/>
            <person name="La Ragione R."/>
            <person name="Hildebrand F."/>
            <person name="Pallen M.J."/>
        </authorList>
    </citation>
    <scope>NUCLEOTIDE SEQUENCE</scope>
    <source>
        <strain evidence="1">CHK187-5294</strain>
    </source>
</reference>
<dbReference type="InterPro" id="IPR036412">
    <property type="entry name" value="HAD-like_sf"/>
</dbReference>
<evidence type="ECO:0000313" key="1">
    <source>
        <dbReference type="EMBL" id="HIZ03282.1"/>
    </source>
</evidence>
<protein>
    <submittedName>
        <fullName evidence="1">HAD family phosphatase</fullName>
    </submittedName>
</protein>
<dbReference type="Pfam" id="PF00702">
    <property type="entry name" value="Hydrolase"/>
    <property type="match status" value="1"/>
</dbReference>
<dbReference type="NCBIfam" id="TIGR01509">
    <property type="entry name" value="HAD-SF-IA-v3"/>
    <property type="match status" value="1"/>
</dbReference>
<dbReference type="InterPro" id="IPR023214">
    <property type="entry name" value="HAD_sf"/>
</dbReference>
<gene>
    <name evidence="1" type="ORF">H9727_03265</name>
</gene>
<name>A0A9D2CYT3_9FIRM</name>
<dbReference type="GO" id="GO:0016791">
    <property type="term" value="F:phosphatase activity"/>
    <property type="evidence" value="ECO:0007669"/>
    <property type="project" value="TreeGrafter"/>
</dbReference>
<organism evidence="1 2">
    <name type="scientific">Candidatus Borkfalkia avistercoris</name>
    <dbReference type="NCBI Taxonomy" id="2838504"/>
    <lineage>
        <taxon>Bacteria</taxon>
        <taxon>Bacillati</taxon>
        <taxon>Bacillota</taxon>
        <taxon>Clostridia</taxon>
        <taxon>Christensenellales</taxon>
        <taxon>Christensenellaceae</taxon>
        <taxon>Candidatus Borkfalkia</taxon>
    </lineage>
</organism>
<dbReference type="Proteomes" id="UP000824132">
    <property type="component" value="Unassembled WGS sequence"/>
</dbReference>
<comment type="caution">
    <text evidence="1">The sequence shown here is derived from an EMBL/GenBank/DDBJ whole genome shotgun (WGS) entry which is preliminary data.</text>
</comment>
<proteinExistence type="predicted"/>
<dbReference type="Gene3D" id="1.10.150.240">
    <property type="entry name" value="Putative phosphatase, domain 2"/>
    <property type="match status" value="1"/>
</dbReference>
<dbReference type="CDD" id="cd07505">
    <property type="entry name" value="HAD_BPGM-like"/>
    <property type="match status" value="1"/>
</dbReference>
<dbReference type="PRINTS" id="PR00413">
    <property type="entry name" value="HADHALOGNASE"/>
</dbReference>
<dbReference type="SFLD" id="SFLDG01129">
    <property type="entry name" value="C1.5:_HAD__Beta-PGM__Phosphata"/>
    <property type="match status" value="1"/>
</dbReference>
<dbReference type="PANTHER" id="PTHR18901">
    <property type="entry name" value="2-DEOXYGLUCOSE-6-PHOSPHATE PHOSPHATASE 2"/>
    <property type="match status" value="1"/>
</dbReference>
<dbReference type="AlphaFoldDB" id="A0A9D2CYT3"/>
<evidence type="ECO:0000313" key="2">
    <source>
        <dbReference type="Proteomes" id="UP000824132"/>
    </source>
</evidence>
<dbReference type="SUPFAM" id="SSF56784">
    <property type="entry name" value="HAD-like"/>
    <property type="match status" value="1"/>
</dbReference>
<accession>A0A9D2CYT3</accession>
<reference evidence="1" key="2">
    <citation type="submission" date="2021-04" db="EMBL/GenBank/DDBJ databases">
        <authorList>
            <person name="Gilroy R."/>
        </authorList>
    </citation>
    <scope>NUCLEOTIDE SEQUENCE</scope>
    <source>
        <strain evidence="1">CHK187-5294</strain>
    </source>
</reference>